<sequence length="526" mass="56765">MISLKNLNLKNCFRFINGALAILAALIVIEGIYMFRSTRTGSEIVNDFQRESVPSQNLLQELKQTSLQFEIANLGYIFGQTEEVKAAKEAEANQLATAARESIDKLESITSTPAVSGHIGSIRTAFVAYATKTEEIRKLLKQDMFFEAVELWDKDIPKLNANLRSAVEQGETAVTTIYNESVQTTTDSFESLASHISLFSIVNVALALVIAIFSGFASLKTKGILNRSLESLSGSADRVNQTSNELVSSAQRSAEASINEANVLAATRESMLQQASMTQTTASNSRSADDITGDCFKKFESTRDTILELDKSMAQISESGAETQKIIQTINEIAFQTNLLALNAAVEAARAGEAGAGFAIVADEVRNLAIRSADAANSSSELIEKSAQNISSGTQIVRQACDSFDEVSGMMQSVSSHIRDIAEETDKQAASIQEMTASISELTASTENNKRFANETVDSCKGLQDQSATLDSVVGELLHLAGNSNHQSTKPRPVAPAKESFAVNRPQQSFANPVSKAEATLDELWN</sequence>
<dbReference type="InterPro" id="IPR051310">
    <property type="entry name" value="MCP_chemotaxis"/>
</dbReference>
<accession>A0A934VUM4</accession>
<dbReference type="PROSITE" id="PS50111">
    <property type="entry name" value="CHEMOTAXIS_TRANSDUC_2"/>
    <property type="match status" value="1"/>
</dbReference>
<comment type="similarity">
    <text evidence="2">Belongs to the methyl-accepting chemotaxis (MCP) protein family.</text>
</comment>
<evidence type="ECO:0000259" key="6">
    <source>
        <dbReference type="PROSITE" id="PS50111"/>
    </source>
</evidence>
<dbReference type="SMART" id="SM00283">
    <property type="entry name" value="MA"/>
    <property type="match status" value="1"/>
</dbReference>
<feature type="region of interest" description="Disordered" evidence="4">
    <location>
        <begin position="503"/>
        <end position="526"/>
    </location>
</feature>
<feature type="transmembrane region" description="Helical" evidence="5">
    <location>
        <begin position="12"/>
        <end position="35"/>
    </location>
</feature>
<dbReference type="PANTHER" id="PTHR43531">
    <property type="entry name" value="PROTEIN ICFG"/>
    <property type="match status" value="1"/>
</dbReference>
<dbReference type="InterPro" id="IPR004089">
    <property type="entry name" value="MCPsignal_dom"/>
</dbReference>
<dbReference type="GO" id="GO:0007165">
    <property type="term" value="P:signal transduction"/>
    <property type="evidence" value="ECO:0007669"/>
    <property type="project" value="UniProtKB-KW"/>
</dbReference>
<keyword evidence="8" id="KW-1185">Reference proteome</keyword>
<evidence type="ECO:0000256" key="3">
    <source>
        <dbReference type="PROSITE-ProRule" id="PRU00284"/>
    </source>
</evidence>
<keyword evidence="5" id="KW-0472">Membrane</keyword>
<evidence type="ECO:0000256" key="4">
    <source>
        <dbReference type="SAM" id="MobiDB-lite"/>
    </source>
</evidence>
<dbReference type="GO" id="GO:0006935">
    <property type="term" value="P:chemotaxis"/>
    <property type="evidence" value="ECO:0007669"/>
    <property type="project" value="UniProtKB-KW"/>
</dbReference>
<name>A0A934VUM4_9BACT</name>
<evidence type="ECO:0000256" key="5">
    <source>
        <dbReference type="SAM" id="Phobius"/>
    </source>
</evidence>
<gene>
    <name evidence="7" type="ORF">JIN87_27555</name>
</gene>
<evidence type="ECO:0000256" key="1">
    <source>
        <dbReference type="ARBA" id="ARBA00022500"/>
    </source>
</evidence>
<feature type="domain" description="Methyl-accepting transducer" evidence="6">
    <location>
        <begin position="235"/>
        <end position="464"/>
    </location>
</feature>
<proteinExistence type="inferred from homology"/>
<dbReference type="Pfam" id="PF00015">
    <property type="entry name" value="MCPsignal"/>
    <property type="match status" value="1"/>
</dbReference>
<reference evidence="7" key="1">
    <citation type="submission" date="2021-01" db="EMBL/GenBank/DDBJ databases">
        <title>Modified the classification status of verrucomicrobia.</title>
        <authorList>
            <person name="Feng X."/>
        </authorList>
    </citation>
    <scope>NUCLEOTIDE SEQUENCE</scope>
    <source>
        <strain evidence="7">KCTC 13126</strain>
    </source>
</reference>
<dbReference type="AlphaFoldDB" id="A0A934VUM4"/>
<dbReference type="SUPFAM" id="SSF58104">
    <property type="entry name" value="Methyl-accepting chemotaxis protein (MCP) signaling domain"/>
    <property type="match status" value="1"/>
</dbReference>
<keyword evidence="1" id="KW-0145">Chemotaxis</keyword>
<keyword evidence="3" id="KW-0807">Transducer</keyword>
<dbReference type="Gene3D" id="1.10.287.950">
    <property type="entry name" value="Methyl-accepting chemotaxis protein"/>
    <property type="match status" value="1"/>
</dbReference>
<comment type="caution">
    <text evidence="7">The sequence shown here is derived from an EMBL/GenBank/DDBJ whole genome shotgun (WGS) entry which is preliminary data.</text>
</comment>
<evidence type="ECO:0000313" key="7">
    <source>
        <dbReference type="EMBL" id="MBK1880669.1"/>
    </source>
</evidence>
<dbReference type="PANTHER" id="PTHR43531:SF11">
    <property type="entry name" value="METHYL-ACCEPTING CHEMOTAXIS PROTEIN 3"/>
    <property type="match status" value="1"/>
</dbReference>
<organism evidence="7 8">
    <name type="scientific">Pelagicoccus mobilis</name>
    <dbReference type="NCBI Taxonomy" id="415221"/>
    <lineage>
        <taxon>Bacteria</taxon>
        <taxon>Pseudomonadati</taxon>
        <taxon>Verrucomicrobiota</taxon>
        <taxon>Opitutia</taxon>
        <taxon>Puniceicoccales</taxon>
        <taxon>Pelagicoccaceae</taxon>
        <taxon>Pelagicoccus</taxon>
    </lineage>
</organism>
<protein>
    <submittedName>
        <fullName evidence="7">MCP four helix bundle domain-containing protein</fullName>
    </submittedName>
</protein>
<keyword evidence="5" id="KW-0812">Transmembrane</keyword>
<dbReference type="RefSeq" id="WP_200359875.1">
    <property type="nucleotide sequence ID" value="NZ_JAENIL010000115.1"/>
</dbReference>
<evidence type="ECO:0000313" key="8">
    <source>
        <dbReference type="Proteomes" id="UP000617628"/>
    </source>
</evidence>
<dbReference type="Proteomes" id="UP000617628">
    <property type="component" value="Unassembled WGS sequence"/>
</dbReference>
<dbReference type="GO" id="GO:0016020">
    <property type="term" value="C:membrane"/>
    <property type="evidence" value="ECO:0007669"/>
    <property type="project" value="InterPro"/>
</dbReference>
<dbReference type="EMBL" id="JAENIL010000115">
    <property type="protein sequence ID" value="MBK1880669.1"/>
    <property type="molecule type" value="Genomic_DNA"/>
</dbReference>
<keyword evidence="5" id="KW-1133">Transmembrane helix</keyword>
<evidence type="ECO:0000256" key="2">
    <source>
        <dbReference type="ARBA" id="ARBA00029447"/>
    </source>
</evidence>